<proteinExistence type="predicted"/>
<evidence type="ECO:0000313" key="1">
    <source>
        <dbReference type="EMBL" id="KKK98544.1"/>
    </source>
</evidence>
<sequence length="51" mass="5301">MAAAEGKMQTGLGKVLAVIQGVTLAPRTTDPMANIDNRVKPIAAALHKMAE</sequence>
<organism evidence="1">
    <name type="scientific">marine sediment metagenome</name>
    <dbReference type="NCBI Taxonomy" id="412755"/>
    <lineage>
        <taxon>unclassified sequences</taxon>
        <taxon>metagenomes</taxon>
        <taxon>ecological metagenomes</taxon>
    </lineage>
</organism>
<reference evidence="1" key="1">
    <citation type="journal article" date="2015" name="Nature">
        <title>Complex archaea that bridge the gap between prokaryotes and eukaryotes.</title>
        <authorList>
            <person name="Spang A."/>
            <person name="Saw J.H."/>
            <person name="Jorgensen S.L."/>
            <person name="Zaremba-Niedzwiedzka K."/>
            <person name="Martijn J."/>
            <person name="Lind A.E."/>
            <person name="van Eijk R."/>
            <person name="Schleper C."/>
            <person name="Guy L."/>
            <person name="Ettema T.J."/>
        </authorList>
    </citation>
    <scope>NUCLEOTIDE SEQUENCE</scope>
</reference>
<name>A0A0F9C826_9ZZZZ</name>
<gene>
    <name evidence="1" type="ORF">LCGC14_2641710</name>
</gene>
<accession>A0A0F9C826</accession>
<protein>
    <submittedName>
        <fullName evidence="1">Uncharacterized protein</fullName>
    </submittedName>
</protein>
<comment type="caution">
    <text evidence="1">The sequence shown here is derived from an EMBL/GenBank/DDBJ whole genome shotgun (WGS) entry which is preliminary data.</text>
</comment>
<dbReference type="EMBL" id="LAZR01045575">
    <property type="protein sequence ID" value="KKK98544.1"/>
    <property type="molecule type" value="Genomic_DNA"/>
</dbReference>
<dbReference type="AlphaFoldDB" id="A0A0F9C826"/>